<sequence length="182" mass="20799">MTDQELIQAVLNGNKQAFGVIIKQSEGLVAQIMFKMITDAHARKDLVQEVYMRVYLSIGEFKFQSKLNTWIGGIAYKTCLKYLDKRPLVTSEIMEGDYPLMESGMETRAITQKELAGILKGAIDQLSPIFRTLVMLYHQEQMSLEEIVAVTALPEGTVKNYLYRARKLLQKSLLVKYKKEDL</sequence>
<dbReference type="SUPFAM" id="SSF88659">
    <property type="entry name" value="Sigma3 and sigma4 domains of RNA polymerase sigma factors"/>
    <property type="match status" value="1"/>
</dbReference>
<dbReference type="InterPro" id="IPR013249">
    <property type="entry name" value="RNA_pol_sigma70_r4_t2"/>
</dbReference>
<keyword evidence="3" id="KW-0731">Sigma factor</keyword>
<evidence type="ECO:0000259" key="5">
    <source>
        <dbReference type="Pfam" id="PF04542"/>
    </source>
</evidence>
<dbReference type="GO" id="GO:0003677">
    <property type="term" value="F:DNA binding"/>
    <property type="evidence" value="ECO:0007669"/>
    <property type="project" value="InterPro"/>
</dbReference>
<dbReference type="InterPro" id="IPR013324">
    <property type="entry name" value="RNA_pol_sigma_r3/r4-like"/>
</dbReference>
<dbReference type="RefSeq" id="WP_072358178.1">
    <property type="nucleotide sequence ID" value="NZ_CP139972.1"/>
</dbReference>
<evidence type="ECO:0000256" key="3">
    <source>
        <dbReference type="ARBA" id="ARBA00023082"/>
    </source>
</evidence>
<comment type="similarity">
    <text evidence="1">Belongs to the sigma-70 factor family. ECF subfamily.</text>
</comment>
<dbReference type="InterPro" id="IPR007627">
    <property type="entry name" value="RNA_pol_sigma70_r2"/>
</dbReference>
<dbReference type="Gene3D" id="1.10.1740.10">
    <property type="match status" value="1"/>
</dbReference>
<dbReference type="GO" id="GO:0016987">
    <property type="term" value="F:sigma factor activity"/>
    <property type="evidence" value="ECO:0007669"/>
    <property type="project" value="UniProtKB-KW"/>
</dbReference>
<proteinExistence type="inferred from homology"/>
<dbReference type="InterPro" id="IPR039425">
    <property type="entry name" value="RNA_pol_sigma-70-like"/>
</dbReference>
<evidence type="ECO:0000256" key="4">
    <source>
        <dbReference type="ARBA" id="ARBA00023163"/>
    </source>
</evidence>
<evidence type="ECO:0000259" key="6">
    <source>
        <dbReference type="Pfam" id="PF08281"/>
    </source>
</evidence>
<keyword evidence="10" id="KW-1185">Reference proteome</keyword>
<dbReference type="GO" id="GO:0006352">
    <property type="term" value="P:DNA-templated transcription initiation"/>
    <property type="evidence" value="ECO:0007669"/>
    <property type="project" value="InterPro"/>
</dbReference>
<dbReference type="STRING" id="1004.SAMN05661012_01342"/>
<name>A0A1K1NIM9_9BACT</name>
<feature type="domain" description="RNA polymerase sigma factor 70 region 4 type 2" evidence="6">
    <location>
        <begin position="119"/>
        <end position="169"/>
    </location>
</feature>
<feature type="domain" description="RNA polymerase sigma-70 region 2" evidence="5">
    <location>
        <begin position="22"/>
        <end position="86"/>
    </location>
</feature>
<dbReference type="Pfam" id="PF08281">
    <property type="entry name" value="Sigma70_r4_2"/>
    <property type="match status" value="1"/>
</dbReference>
<dbReference type="OrthoDB" id="9785675at2"/>
<dbReference type="CDD" id="cd06171">
    <property type="entry name" value="Sigma70_r4"/>
    <property type="match status" value="1"/>
</dbReference>
<dbReference type="Proteomes" id="UP001326715">
    <property type="component" value="Chromosome"/>
</dbReference>
<evidence type="ECO:0000313" key="10">
    <source>
        <dbReference type="Proteomes" id="UP001326715"/>
    </source>
</evidence>
<evidence type="ECO:0000256" key="1">
    <source>
        <dbReference type="ARBA" id="ARBA00010641"/>
    </source>
</evidence>
<keyword evidence="4" id="KW-0804">Transcription</keyword>
<keyword evidence="2" id="KW-0805">Transcription regulation</keyword>
<organism evidence="7 9">
    <name type="scientific">Chitinophaga sancti</name>
    <dbReference type="NCBI Taxonomy" id="1004"/>
    <lineage>
        <taxon>Bacteria</taxon>
        <taxon>Pseudomonadati</taxon>
        <taxon>Bacteroidota</taxon>
        <taxon>Chitinophagia</taxon>
        <taxon>Chitinophagales</taxon>
        <taxon>Chitinophagaceae</taxon>
        <taxon>Chitinophaga</taxon>
    </lineage>
</organism>
<dbReference type="InterPro" id="IPR036388">
    <property type="entry name" value="WH-like_DNA-bd_sf"/>
</dbReference>
<evidence type="ECO:0000313" key="7">
    <source>
        <dbReference type="EMBL" id="SFW35159.1"/>
    </source>
</evidence>
<reference evidence="8 10" key="2">
    <citation type="submission" date="2023-11" db="EMBL/GenBank/DDBJ databases">
        <title>MicrobeMod: A computational toolkit for identifying prokaryotic methylation and restriction-modification with nanopore sequencing.</title>
        <authorList>
            <person name="Crits-Christoph A."/>
            <person name="Kang S.C."/>
            <person name="Lee H."/>
            <person name="Ostrov N."/>
        </authorList>
    </citation>
    <scope>NUCLEOTIDE SEQUENCE [LARGE SCALE GENOMIC DNA]</scope>
    <source>
        <strain evidence="8 10">ATCC 23090</strain>
    </source>
</reference>
<dbReference type="EMBL" id="FPIZ01000003">
    <property type="protein sequence ID" value="SFW35159.1"/>
    <property type="molecule type" value="Genomic_DNA"/>
</dbReference>
<dbReference type="Pfam" id="PF04542">
    <property type="entry name" value="Sigma70_r2"/>
    <property type="match status" value="1"/>
</dbReference>
<dbReference type="SUPFAM" id="SSF88946">
    <property type="entry name" value="Sigma2 domain of RNA polymerase sigma factors"/>
    <property type="match status" value="1"/>
</dbReference>
<evidence type="ECO:0000313" key="8">
    <source>
        <dbReference type="EMBL" id="WQG91182.1"/>
    </source>
</evidence>
<evidence type="ECO:0000256" key="2">
    <source>
        <dbReference type="ARBA" id="ARBA00023015"/>
    </source>
</evidence>
<dbReference type="AlphaFoldDB" id="A0A1K1NIM9"/>
<gene>
    <name evidence="7" type="ORF">SAMN05661012_01342</name>
    <name evidence="8" type="ORF">SR876_06705</name>
</gene>
<dbReference type="PANTHER" id="PTHR43133">
    <property type="entry name" value="RNA POLYMERASE ECF-TYPE SIGMA FACTO"/>
    <property type="match status" value="1"/>
</dbReference>
<dbReference type="PANTHER" id="PTHR43133:SF51">
    <property type="entry name" value="RNA POLYMERASE SIGMA FACTOR"/>
    <property type="match status" value="1"/>
</dbReference>
<accession>A0A1K1NIM9</accession>
<dbReference type="EMBL" id="CP140154">
    <property type="protein sequence ID" value="WQG91182.1"/>
    <property type="molecule type" value="Genomic_DNA"/>
</dbReference>
<reference evidence="7 9" key="1">
    <citation type="submission" date="2016-11" db="EMBL/GenBank/DDBJ databases">
        <authorList>
            <person name="Jaros S."/>
            <person name="Januszkiewicz K."/>
            <person name="Wedrychowicz H."/>
        </authorList>
    </citation>
    <scope>NUCLEOTIDE SEQUENCE [LARGE SCALE GENOMIC DNA]</scope>
    <source>
        <strain evidence="7 9">DSM 784</strain>
    </source>
</reference>
<dbReference type="InterPro" id="IPR014284">
    <property type="entry name" value="RNA_pol_sigma-70_dom"/>
</dbReference>
<dbReference type="Proteomes" id="UP000183788">
    <property type="component" value="Unassembled WGS sequence"/>
</dbReference>
<dbReference type="InterPro" id="IPR013325">
    <property type="entry name" value="RNA_pol_sigma_r2"/>
</dbReference>
<dbReference type="Gene3D" id="1.10.10.10">
    <property type="entry name" value="Winged helix-like DNA-binding domain superfamily/Winged helix DNA-binding domain"/>
    <property type="match status" value="1"/>
</dbReference>
<dbReference type="NCBIfam" id="TIGR02937">
    <property type="entry name" value="sigma70-ECF"/>
    <property type="match status" value="1"/>
</dbReference>
<protein>
    <submittedName>
        <fullName evidence="7">RNA polymerase sigma-70 factor, ECF subfamily</fullName>
    </submittedName>
    <submittedName>
        <fullName evidence="8">Sigma-70 family RNA polymerase sigma factor</fullName>
    </submittedName>
</protein>
<evidence type="ECO:0000313" key="9">
    <source>
        <dbReference type="Proteomes" id="UP000183788"/>
    </source>
</evidence>